<dbReference type="AlphaFoldDB" id="A0A6C0XZY7"/>
<dbReference type="Pfam" id="PF14534">
    <property type="entry name" value="DUF4440"/>
    <property type="match status" value="1"/>
</dbReference>
<accession>A0A6C0XZY7</accession>
<evidence type="ECO:0000313" key="2">
    <source>
        <dbReference type="EMBL" id="QIC69501.1"/>
    </source>
</evidence>
<evidence type="ECO:0000313" key="3">
    <source>
        <dbReference type="Proteomes" id="UP000503440"/>
    </source>
</evidence>
<proteinExistence type="predicted"/>
<protein>
    <submittedName>
        <fullName evidence="2">Nuclear transport factor 2 family protein</fullName>
    </submittedName>
</protein>
<reference evidence="2 3" key="1">
    <citation type="submission" date="2019-09" db="EMBL/GenBank/DDBJ databases">
        <title>Non-baumannii Acinetobacter spp. carrying blaNDM-1 isolated in China.</title>
        <authorList>
            <person name="Cui C."/>
            <person name="Chen C."/>
            <person name="Sun J."/>
            <person name="Liu Y."/>
        </authorList>
    </citation>
    <scope>NUCLEOTIDE SEQUENCE [LARGE SCALE GENOMIC DNA]</scope>
    <source>
        <strain evidence="2 3">B18</strain>
    </source>
</reference>
<dbReference type="SUPFAM" id="SSF54427">
    <property type="entry name" value="NTF2-like"/>
    <property type="match status" value="1"/>
</dbReference>
<dbReference type="InterPro" id="IPR032710">
    <property type="entry name" value="NTF2-like_dom_sf"/>
</dbReference>
<dbReference type="InterPro" id="IPR027843">
    <property type="entry name" value="DUF4440"/>
</dbReference>
<dbReference type="Proteomes" id="UP000503440">
    <property type="component" value="Chromosome"/>
</dbReference>
<feature type="domain" description="DUF4440" evidence="1">
    <location>
        <begin position="7"/>
        <end position="109"/>
    </location>
</feature>
<sequence>MDYFQAIKEVEKLRFKALIDKDYQAFQNLCDESLTYIHSSGKQDNLFSYMEKLHNKYYVFNKVDYDIKNIVEFQDTILVFADLEANLLVQQQPMQLKNRTLSVWRKTINGMRLFAYQPTPIK</sequence>
<dbReference type="Gene3D" id="3.10.450.50">
    <property type="match status" value="1"/>
</dbReference>
<dbReference type="RefSeq" id="WP_163145514.1">
    <property type="nucleotide sequence ID" value="NZ_CP044455.1"/>
</dbReference>
<evidence type="ECO:0000259" key="1">
    <source>
        <dbReference type="Pfam" id="PF14534"/>
    </source>
</evidence>
<dbReference type="EMBL" id="CP044455">
    <property type="protein sequence ID" value="QIC69501.1"/>
    <property type="molecule type" value="Genomic_DNA"/>
</dbReference>
<name>A0A6C0XZY7_9GAMM</name>
<organism evidence="2 3">
    <name type="scientific">Acinetobacter indicus</name>
    <dbReference type="NCBI Taxonomy" id="756892"/>
    <lineage>
        <taxon>Bacteria</taxon>
        <taxon>Pseudomonadati</taxon>
        <taxon>Pseudomonadota</taxon>
        <taxon>Gammaproteobacteria</taxon>
        <taxon>Moraxellales</taxon>
        <taxon>Moraxellaceae</taxon>
        <taxon>Acinetobacter</taxon>
    </lineage>
</organism>
<gene>
    <name evidence="2" type="ORF">FSC09_03320</name>
</gene>